<organism evidence="1 2">
    <name type="scientific">Candidatus Desulfobia pelagia</name>
    <dbReference type="NCBI Taxonomy" id="2841692"/>
    <lineage>
        <taxon>Bacteria</taxon>
        <taxon>Pseudomonadati</taxon>
        <taxon>Thermodesulfobacteriota</taxon>
        <taxon>Desulfobulbia</taxon>
        <taxon>Desulfobulbales</taxon>
        <taxon>Desulfobulbaceae</taxon>
        <taxon>Candidatus Desulfobia</taxon>
    </lineage>
</organism>
<reference evidence="1 2" key="1">
    <citation type="submission" date="2020-08" db="EMBL/GenBank/DDBJ databases">
        <title>Bridging the membrane lipid divide: bacteria of the FCB group superphylum have the potential to synthesize archaeal ether lipids.</title>
        <authorList>
            <person name="Villanueva L."/>
            <person name="Von Meijenfeldt F.A.B."/>
            <person name="Westbye A.B."/>
            <person name="Yadav S."/>
            <person name="Hopmans E.C."/>
            <person name="Dutilh B.E."/>
            <person name="Sinninghe Damste J.S."/>
        </authorList>
    </citation>
    <scope>NUCLEOTIDE SEQUENCE [LARGE SCALE GENOMIC DNA]</scope>
    <source>
        <strain evidence="1">NIOZ-UU47</strain>
    </source>
</reference>
<dbReference type="EMBL" id="JACNJZ010000040">
    <property type="protein sequence ID" value="MBC8316583.1"/>
    <property type="molecule type" value="Genomic_DNA"/>
</dbReference>
<gene>
    <name evidence="1" type="ORF">H8E41_01660</name>
</gene>
<dbReference type="AlphaFoldDB" id="A0A8J6TDI2"/>
<proteinExistence type="predicted"/>
<comment type="caution">
    <text evidence="1">The sequence shown here is derived from an EMBL/GenBank/DDBJ whole genome shotgun (WGS) entry which is preliminary data.</text>
</comment>
<dbReference type="InterPro" id="IPR035903">
    <property type="entry name" value="HesB-like_dom_sf"/>
</dbReference>
<sequence length="73" mass="7207">MGLALDEPKDSDKVFDQDDLKFLVEGGLLTSCGSIKVDFVDAGPRSGFSISSSIPLGGSSSGSCGSCGGGSCG</sequence>
<protein>
    <submittedName>
        <fullName evidence="1">Uncharacterized protein</fullName>
    </submittedName>
</protein>
<dbReference type="SUPFAM" id="SSF89360">
    <property type="entry name" value="HesB-like domain"/>
    <property type="match status" value="1"/>
</dbReference>
<evidence type="ECO:0000313" key="1">
    <source>
        <dbReference type="EMBL" id="MBC8316583.1"/>
    </source>
</evidence>
<accession>A0A8J6TDI2</accession>
<dbReference type="Proteomes" id="UP000614424">
    <property type="component" value="Unassembled WGS sequence"/>
</dbReference>
<evidence type="ECO:0000313" key="2">
    <source>
        <dbReference type="Proteomes" id="UP000614424"/>
    </source>
</evidence>
<name>A0A8J6TDI2_9BACT</name>
<dbReference type="Gene3D" id="2.60.300.12">
    <property type="entry name" value="HesB-like domain"/>
    <property type="match status" value="1"/>
</dbReference>